<accession>A0A182D5R1</accession>
<name>A0A182D5R1_BLAVI</name>
<dbReference type="AlphaFoldDB" id="A0A182D5R1"/>
<protein>
    <submittedName>
        <fullName evidence="2">Uncharacterized protein</fullName>
    </submittedName>
</protein>
<organism evidence="2">
    <name type="scientific">Blastochloris viridis</name>
    <name type="common">Rhodopseudomonas viridis</name>
    <dbReference type="NCBI Taxonomy" id="1079"/>
    <lineage>
        <taxon>Bacteria</taxon>
        <taxon>Pseudomonadati</taxon>
        <taxon>Pseudomonadota</taxon>
        <taxon>Alphaproteobacteria</taxon>
        <taxon>Hyphomicrobiales</taxon>
        <taxon>Blastochloridaceae</taxon>
        <taxon>Blastochloris</taxon>
    </lineage>
</organism>
<proteinExistence type="predicted"/>
<evidence type="ECO:0000313" key="2">
    <source>
        <dbReference type="EMBL" id="BAS00123.1"/>
    </source>
</evidence>
<gene>
    <name evidence="2" type="ORF">BV133_2529</name>
</gene>
<evidence type="ECO:0000256" key="1">
    <source>
        <dbReference type="SAM" id="MobiDB-lite"/>
    </source>
</evidence>
<reference evidence="2" key="1">
    <citation type="journal article" date="2015" name="Genome Announc.">
        <title>Complete Genome Sequence of the Bacteriochlorophyll b-Producing Photosynthetic Bacterium Blastochloris viridis.</title>
        <authorList>
            <person name="Tsukatani Y."/>
            <person name="Hirose Y."/>
            <person name="Harada J."/>
            <person name="Misawa N."/>
            <person name="Mori K."/>
            <person name="Inoue K."/>
            <person name="Tamiaki H."/>
        </authorList>
    </citation>
    <scope>NUCLEOTIDE SEQUENCE [LARGE SCALE GENOMIC DNA]</scope>
    <source>
        <strain evidence="2">DSM 133</strain>
    </source>
</reference>
<feature type="region of interest" description="Disordered" evidence="1">
    <location>
        <begin position="1"/>
        <end position="38"/>
    </location>
</feature>
<sequence length="38" mass="3976">MRSISATAAGSLARPGTGRVFRRPPTGYDGSIRKGTEP</sequence>
<dbReference type="EMBL" id="AP014854">
    <property type="protein sequence ID" value="BAS00123.1"/>
    <property type="molecule type" value="Genomic_DNA"/>
</dbReference>